<dbReference type="Proteomes" id="UP001180020">
    <property type="component" value="Unassembled WGS sequence"/>
</dbReference>
<dbReference type="AlphaFoldDB" id="A0AAV9D3F8"/>
<comment type="caution">
    <text evidence="2">The sequence shown here is derived from an EMBL/GenBank/DDBJ whole genome shotgun (WGS) entry which is preliminary data.</text>
</comment>
<reference evidence="2" key="2">
    <citation type="submission" date="2023-06" db="EMBL/GenBank/DDBJ databases">
        <authorList>
            <person name="Ma L."/>
            <person name="Liu K.-W."/>
            <person name="Li Z."/>
            <person name="Hsiao Y.-Y."/>
            <person name="Qi Y."/>
            <person name="Fu T."/>
            <person name="Tang G."/>
            <person name="Zhang D."/>
            <person name="Sun W.-H."/>
            <person name="Liu D.-K."/>
            <person name="Li Y."/>
            <person name="Chen G.-Z."/>
            <person name="Liu X.-D."/>
            <person name="Liao X.-Y."/>
            <person name="Jiang Y.-T."/>
            <person name="Yu X."/>
            <person name="Hao Y."/>
            <person name="Huang J."/>
            <person name="Zhao X.-W."/>
            <person name="Ke S."/>
            <person name="Chen Y.-Y."/>
            <person name="Wu W.-L."/>
            <person name="Hsu J.-L."/>
            <person name="Lin Y.-F."/>
            <person name="Huang M.-D."/>
            <person name="Li C.-Y."/>
            <person name="Huang L."/>
            <person name="Wang Z.-W."/>
            <person name="Zhao X."/>
            <person name="Zhong W.-Y."/>
            <person name="Peng D.-H."/>
            <person name="Ahmad S."/>
            <person name="Lan S."/>
            <person name="Zhang J.-S."/>
            <person name="Tsai W.-C."/>
            <person name="Van De Peer Y."/>
            <person name="Liu Z.-J."/>
        </authorList>
    </citation>
    <scope>NUCLEOTIDE SEQUENCE</scope>
    <source>
        <strain evidence="2">CP</strain>
        <tissue evidence="2">Leaves</tissue>
    </source>
</reference>
<accession>A0AAV9D3F8</accession>
<dbReference type="EMBL" id="JAUJYO010000015">
    <property type="protein sequence ID" value="KAK1296106.1"/>
    <property type="molecule type" value="Genomic_DNA"/>
</dbReference>
<organism evidence="2 3">
    <name type="scientific">Acorus calamus</name>
    <name type="common">Sweet flag</name>
    <dbReference type="NCBI Taxonomy" id="4465"/>
    <lineage>
        <taxon>Eukaryota</taxon>
        <taxon>Viridiplantae</taxon>
        <taxon>Streptophyta</taxon>
        <taxon>Embryophyta</taxon>
        <taxon>Tracheophyta</taxon>
        <taxon>Spermatophyta</taxon>
        <taxon>Magnoliopsida</taxon>
        <taxon>Liliopsida</taxon>
        <taxon>Acoraceae</taxon>
        <taxon>Acorus</taxon>
    </lineage>
</organism>
<gene>
    <name evidence="2" type="ORF">QJS10_CPB15g00749</name>
</gene>
<protein>
    <submittedName>
        <fullName evidence="2">Uncharacterized protein</fullName>
    </submittedName>
</protein>
<feature type="region of interest" description="Disordered" evidence="1">
    <location>
        <begin position="1"/>
        <end position="49"/>
    </location>
</feature>
<sequence length="49" mass="5579">MGHTRRDYRKTSGVEQSTFFPREPMSPQGGGEVVADPDPKEELPETRFQ</sequence>
<name>A0AAV9D3F8_ACOCL</name>
<feature type="compositionally biased region" description="Basic and acidic residues" evidence="1">
    <location>
        <begin position="37"/>
        <end position="49"/>
    </location>
</feature>
<evidence type="ECO:0000313" key="3">
    <source>
        <dbReference type="Proteomes" id="UP001180020"/>
    </source>
</evidence>
<reference evidence="2" key="1">
    <citation type="journal article" date="2023" name="Nat. Commun.">
        <title>Diploid and tetraploid genomes of Acorus and the evolution of monocots.</title>
        <authorList>
            <person name="Ma L."/>
            <person name="Liu K.W."/>
            <person name="Li Z."/>
            <person name="Hsiao Y.Y."/>
            <person name="Qi Y."/>
            <person name="Fu T."/>
            <person name="Tang G.D."/>
            <person name="Zhang D."/>
            <person name="Sun W.H."/>
            <person name="Liu D.K."/>
            <person name="Li Y."/>
            <person name="Chen G.Z."/>
            <person name="Liu X.D."/>
            <person name="Liao X.Y."/>
            <person name="Jiang Y.T."/>
            <person name="Yu X."/>
            <person name="Hao Y."/>
            <person name="Huang J."/>
            <person name="Zhao X.W."/>
            <person name="Ke S."/>
            <person name="Chen Y.Y."/>
            <person name="Wu W.L."/>
            <person name="Hsu J.L."/>
            <person name="Lin Y.F."/>
            <person name="Huang M.D."/>
            <person name="Li C.Y."/>
            <person name="Huang L."/>
            <person name="Wang Z.W."/>
            <person name="Zhao X."/>
            <person name="Zhong W.Y."/>
            <person name="Peng D.H."/>
            <person name="Ahmad S."/>
            <person name="Lan S."/>
            <person name="Zhang J.S."/>
            <person name="Tsai W.C."/>
            <person name="Van de Peer Y."/>
            <person name="Liu Z.J."/>
        </authorList>
    </citation>
    <scope>NUCLEOTIDE SEQUENCE</scope>
    <source>
        <strain evidence="2">CP</strain>
    </source>
</reference>
<evidence type="ECO:0000313" key="2">
    <source>
        <dbReference type="EMBL" id="KAK1296106.1"/>
    </source>
</evidence>
<proteinExistence type="predicted"/>
<evidence type="ECO:0000256" key="1">
    <source>
        <dbReference type="SAM" id="MobiDB-lite"/>
    </source>
</evidence>
<keyword evidence="3" id="KW-1185">Reference proteome</keyword>